<evidence type="ECO:0000256" key="3">
    <source>
        <dbReference type="ARBA" id="ARBA00022448"/>
    </source>
</evidence>
<dbReference type="GO" id="GO:0030288">
    <property type="term" value="C:outer membrane-bounded periplasmic space"/>
    <property type="evidence" value="ECO:0007669"/>
    <property type="project" value="InterPro"/>
</dbReference>
<comment type="similarity">
    <text evidence="2 6">Belongs to the bacterial solute-binding protein 3 family.</text>
</comment>
<dbReference type="Gene3D" id="3.40.190.10">
    <property type="entry name" value="Periplasmic binding protein-like II"/>
    <property type="match status" value="2"/>
</dbReference>
<dbReference type="RefSeq" id="WP_271122493.1">
    <property type="nucleotide sequence ID" value="NZ_JALHAN010000062.1"/>
</dbReference>
<keyword evidence="3" id="KW-0813">Transport</keyword>
<evidence type="ECO:0000259" key="8">
    <source>
        <dbReference type="SMART" id="SM00062"/>
    </source>
</evidence>
<sequence>MRPLKLIVMLSAALFVSFSAVSATLPSTIRIGTDPGYAPFESKSSDGKVIGFDIDLAMALCERMKVQCVIVESPFDALIPSLKAKKVDAIMAAMTITPARLKEINFSDKLYSAKARLIAPRGVTLLPTPDSLMGKNIGVLQGSIQEAYANKYWRKSGINVVSYPTQDDIYSDLTAGRLDAAFQDEVAGMYGFLKSAAGKNYDFAGPAVLDKDIFGVGVGMGLRKDKPELQQAVNEAFKSLRADGTYKKIADKYFSFDIY</sequence>
<dbReference type="Proteomes" id="UP001150641">
    <property type="component" value="Unassembled WGS sequence"/>
</dbReference>
<feature type="domain" description="Solute-binding protein family 3/N-terminal" evidence="8">
    <location>
        <begin position="28"/>
        <end position="257"/>
    </location>
</feature>
<evidence type="ECO:0000256" key="6">
    <source>
        <dbReference type="RuleBase" id="RU003744"/>
    </source>
</evidence>
<reference evidence="9" key="1">
    <citation type="submission" date="2022-03" db="EMBL/GenBank/DDBJ databases">
        <title>Proposal of a novel genus Dryocolo and two novel species.</title>
        <authorList>
            <person name="Maddock D.W."/>
            <person name="Brady C.L."/>
            <person name="Denman S."/>
            <person name="Arnold D."/>
        </authorList>
    </citation>
    <scope>NUCLEOTIDE SEQUENCE</scope>
    <source>
        <strain evidence="9">H6W4</strain>
    </source>
</reference>
<dbReference type="SMART" id="SM00062">
    <property type="entry name" value="PBPb"/>
    <property type="match status" value="1"/>
</dbReference>
<dbReference type="EMBL" id="JALHAP010000075">
    <property type="protein sequence ID" value="MCT4701663.1"/>
    <property type="molecule type" value="Genomic_DNA"/>
</dbReference>
<proteinExistence type="inferred from homology"/>
<evidence type="ECO:0000313" key="10">
    <source>
        <dbReference type="Proteomes" id="UP001150641"/>
    </source>
</evidence>
<comment type="subcellular location">
    <subcellularLocation>
        <location evidence="1">Periplasm</location>
    </subcellularLocation>
</comment>
<accession>A0A9X2W5Z5</accession>
<evidence type="ECO:0000256" key="1">
    <source>
        <dbReference type="ARBA" id="ARBA00004418"/>
    </source>
</evidence>
<evidence type="ECO:0000256" key="5">
    <source>
        <dbReference type="ARBA" id="ARBA00022764"/>
    </source>
</evidence>
<name>A0A9X2W5Z5_9ENTR</name>
<dbReference type="InterPro" id="IPR005768">
    <property type="entry name" value="Lys_Arg_Orn-bd"/>
</dbReference>
<dbReference type="PANTHER" id="PTHR35936:SF13">
    <property type="entry name" value="HISTIDINE-BINDING PERIPLASMIC PROTEIN"/>
    <property type="match status" value="1"/>
</dbReference>
<dbReference type="PROSITE" id="PS01039">
    <property type="entry name" value="SBP_BACTERIAL_3"/>
    <property type="match status" value="1"/>
</dbReference>
<evidence type="ECO:0000313" key="9">
    <source>
        <dbReference type="EMBL" id="MCT4701663.1"/>
    </source>
</evidence>
<organism evidence="9 10">
    <name type="scientific">Dryocola boscaweniae</name>
    <dbReference type="NCBI Taxonomy" id="2925397"/>
    <lineage>
        <taxon>Bacteria</taxon>
        <taxon>Pseudomonadati</taxon>
        <taxon>Pseudomonadota</taxon>
        <taxon>Gammaproteobacteria</taxon>
        <taxon>Enterobacterales</taxon>
        <taxon>Enterobacteriaceae</taxon>
        <taxon>Dryocola</taxon>
    </lineage>
</organism>
<keyword evidence="4 7" id="KW-0732">Signal</keyword>
<dbReference type="InterPro" id="IPR001638">
    <property type="entry name" value="Solute-binding_3/MltF_N"/>
</dbReference>
<dbReference type="AlphaFoldDB" id="A0A9X2W5Z5"/>
<evidence type="ECO:0000256" key="2">
    <source>
        <dbReference type="ARBA" id="ARBA00010333"/>
    </source>
</evidence>
<protein>
    <submittedName>
        <fullName evidence="9">ABC transporter substrate-binding protein</fullName>
    </submittedName>
</protein>
<feature type="signal peptide" evidence="7">
    <location>
        <begin position="1"/>
        <end position="22"/>
    </location>
</feature>
<dbReference type="Pfam" id="PF00497">
    <property type="entry name" value="SBP_bac_3"/>
    <property type="match status" value="1"/>
</dbReference>
<keyword evidence="10" id="KW-1185">Reference proteome</keyword>
<evidence type="ECO:0000256" key="4">
    <source>
        <dbReference type="ARBA" id="ARBA00022729"/>
    </source>
</evidence>
<dbReference type="InterPro" id="IPR018313">
    <property type="entry name" value="SBP_3_CS"/>
</dbReference>
<dbReference type="PANTHER" id="PTHR35936">
    <property type="entry name" value="MEMBRANE-BOUND LYTIC MUREIN TRANSGLYCOSYLASE F"/>
    <property type="match status" value="1"/>
</dbReference>
<dbReference type="NCBIfam" id="TIGR01096">
    <property type="entry name" value="3A0103s03R"/>
    <property type="match status" value="1"/>
</dbReference>
<gene>
    <name evidence="9" type="ORF">MUA00_07580</name>
</gene>
<dbReference type="CDD" id="cd13703">
    <property type="entry name" value="PBP2_HisJ_LAO"/>
    <property type="match status" value="1"/>
</dbReference>
<keyword evidence="5" id="KW-0574">Periplasm</keyword>
<evidence type="ECO:0000256" key="7">
    <source>
        <dbReference type="SAM" id="SignalP"/>
    </source>
</evidence>
<comment type="caution">
    <text evidence="9">The sequence shown here is derived from an EMBL/GenBank/DDBJ whole genome shotgun (WGS) entry which is preliminary data.</text>
</comment>
<feature type="chain" id="PRO_5040968962" evidence="7">
    <location>
        <begin position="23"/>
        <end position="259"/>
    </location>
</feature>
<dbReference type="SUPFAM" id="SSF53850">
    <property type="entry name" value="Periplasmic binding protein-like II"/>
    <property type="match status" value="1"/>
</dbReference>